<dbReference type="InterPro" id="IPR006015">
    <property type="entry name" value="Universal_stress_UspA"/>
</dbReference>
<evidence type="ECO:0000313" key="3">
    <source>
        <dbReference type="EMBL" id="CAH0991680.1"/>
    </source>
</evidence>
<keyword evidence="4" id="KW-1185">Reference proteome</keyword>
<evidence type="ECO:0000256" key="1">
    <source>
        <dbReference type="ARBA" id="ARBA00008791"/>
    </source>
</evidence>
<dbReference type="PANTHER" id="PTHR46268">
    <property type="entry name" value="STRESS RESPONSE PROTEIN NHAX"/>
    <property type="match status" value="1"/>
</dbReference>
<dbReference type="InterPro" id="IPR006016">
    <property type="entry name" value="UspA"/>
</dbReference>
<dbReference type="EMBL" id="CAKLPX010000001">
    <property type="protein sequence ID" value="CAH0991680.1"/>
    <property type="molecule type" value="Genomic_DNA"/>
</dbReference>
<feature type="domain" description="UspA" evidence="2">
    <location>
        <begin position="8"/>
        <end position="159"/>
    </location>
</feature>
<proteinExistence type="inferred from homology"/>
<organism evidence="3 4">
    <name type="scientific">Sinobacterium norvegicum</name>
    <dbReference type="NCBI Taxonomy" id="1641715"/>
    <lineage>
        <taxon>Bacteria</taxon>
        <taxon>Pseudomonadati</taxon>
        <taxon>Pseudomonadota</taxon>
        <taxon>Gammaproteobacteria</taxon>
        <taxon>Cellvibrionales</taxon>
        <taxon>Spongiibacteraceae</taxon>
        <taxon>Sinobacterium</taxon>
    </lineage>
</organism>
<comment type="caution">
    <text evidence="3">The sequence shown here is derived from an EMBL/GenBank/DDBJ whole genome shotgun (WGS) entry which is preliminary data.</text>
</comment>
<sequence length="286" mass="30903">MSGLKNSVLACIDGSNSSSAVCDYAAWIANTINLPLTLLHSVSNDQPPATDLSGSIGLGAREELLSELAELEQQRAKLLLQDGKAMLANAAKRCQEHGVSAVSTLQRHGSLAESLIDLESETRVLVMGLRGESHDKSRFGVGHRLESVIRALHRPMLIVNQPFIEPKNVLLAYDGSDSANKALEMVCQSTLFKQITCHVVYAGEDEDRAQSQLSLAEQALTKAGINTVMVKLDHSLDQGIADLQDSNAIDLMIMGAFSHSRLRDLLLGSLTSKVLQNTAKPLLLLR</sequence>
<dbReference type="Proteomes" id="UP000838100">
    <property type="component" value="Unassembled WGS sequence"/>
</dbReference>
<dbReference type="PRINTS" id="PR01438">
    <property type="entry name" value="UNVRSLSTRESS"/>
</dbReference>
<evidence type="ECO:0000259" key="2">
    <source>
        <dbReference type="Pfam" id="PF00582"/>
    </source>
</evidence>
<reference evidence="3" key="1">
    <citation type="submission" date="2021-12" db="EMBL/GenBank/DDBJ databases">
        <authorList>
            <person name="Rodrigo-Torres L."/>
            <person name="Arahal R. D."/>
            <person name="Lucena T."/>
        </authorList>
    </citation>
    <scope>NUCLEOTIDE SEQUENCE</scope>
    <source>
        <strain evidence="3">CECT 8267</strain>
    </source>
</reference>
<accession>A0ABN8EKJ1</accession>
<dbReference type="PANTHER" id="PTHR46268:SF6">
    <property type="entry name" value="UNIVERSAL STRESS PROTEIN UP12"/>
    <property type="match status" value="1"/>
</dbReference>
<gene>
    <name evidence="3" type="ORF">SIN8267_01792</name>
</gene>
<dbReference type="CDD" id="cd00293">
    <property type="entry name" value="USP-like"/>
    <property type="match status" value="2"/>
</dbReference>
<comment type="similarity">
    <text evidence="1">Belongs to the universal stress protein A family.</text>
</comment>
<dbReference type="RefSeq" id="WP_237444320.1">
    <property type="nucleotide sequence ID" value="NZ_CAKLPX010000001.1"/>
</dbReference>
<feature type="domain" description="UspA" evidence="2">
    <location>
        <begin position="167"/>
        <end position="286"/>
    </location>
</feature>
<dbReference type="SUPFAM" id="SSF52402">
    <property type="entry name" value="Adenine nucleotide alpha hydrolases-like"/>
    <property type="match status" value="2"/>
</dbReference>
<name>A0ABN8EKJ1_9GAMM</name>
<protein>
    <recommendedName>
        <fullName evidence="2">UspA domain-containing protein</fullName>
    </recommendedName>
</protein>
<dbReference type="Pfam" id="PF00582">
    <property type="entry name" value="Usp"/>
    <property type="match status" value="2"/>
</dbReference>
<evidence type="ECO:0000313" key="4">
    <source>
        <dbReference type="Proteomes" id="UP000838100"/>
    </source>
</evidence>
<dbReference type="Gene3D" id="3.40.50.12370">
    <property type="match status" value="1"/>
</dbReference>